<sequence>MSTGDSWRERGRALLRDDPAAAETAAPLLAEMGTEERDDKKIEA</sequence>
<proteinExistence type="predicted"/>
<feature type="compositionally biased region" description="Basic and acidic residues" evidence="1">
    <location>
        <begin position="34"/>
        <end position="44"/>
    </location>
</feature>
<keyword evidence="3" id="KW-1185">Reference proteome</keyword>
<reference evidence="2" key="1">
    <citation type="submission" date="2024-05" db="EMBL/GenBank/DDBJ databases">
        <title>30 novel species of actinomycetes from the DSMZ collection.</title>
        <authorList>
            <person name="Nouioui I."/>
        </authorList>
    </citation>
    <scope>NUCLEOTIDE SEQUENCE</scope>
    <source>
        <strain evidence="2">DSM 41972</strain>
    </source>
</reference>
<feature type="compositionally biased region" description="Low complexity" evidence="1">
    <location>
        <begin position="21"/>
        <end position="31"/>
    </location>
</feature>
<evidence type="ECO:0000313" key="2">
    <source>
        <dbReference type="EMBL" id="MDT3724801.1"/>
    </source>
</evidence>
<gene>
    <name evidence="2" type="ORF">ROS62_07825</name>
</gene>
<protein>
    <submittedName>
        <fullName evidence="2">Uncharacterized protein</fullName>
    </submittedName>
</protein>
<dbReference type="RefSeq" id="WP_337674385.1">
    <property type="nucleotide sequence ID" value="NZ_JAVSGH010000007.1"/>
</dbReference>
<feature type="region of interest" description="Disordered" evidence="1">
    <location>
        <begin position="1"/>
        <end position="44"/>
    </location>
</feature>
<evidence type="ECO:0000256" key="1">
    <source>
        <dbReference type="SAM" id="MobiDB-lite"/>
    </source>
</evidence>
<dbReference type="EMBL" id="JAVSGH010000007">
    <property type="protein sequence ID" value="MDT3724801.1"/>
    <property type="molecule type" value="Genomic_DNA"/>
</dbReference>
<comment type="caution">
    <text evidence="2">The sequence shown here is derived from an EMBL/GenBank/DDBJ whole genome shotgun (WGS) entry which is preliminary data.</text>
</comment>
<evidence type="ECO:0000313" key="3">
    <source>
        <dbReference type="Proteomes" id="UP001181313"/>
    </source>
</evidence>
<feature type="compositionally biased region" description="Basic and acidic residues" evidence="1">
    <location>
        <begin position="1"/>
        <end position="19"/>
    </location>
</feature>
<accession>A0ABU3HVT8</accession>
<name>A0ABU3HVT8_9ACTN</name>
<organism evidence="2 3">
    <name type="scientific">Streptomyces althioticus subsp. attaecolombicae</name>
    <dbReference type="NCBI Taxonomy" id="3075534"/>
    <lineage>
        <taxon>Bacteria</taxon>
        <taxon>Bacillati</taxon>
        <taxon>Actinomycetota</taxon>
        <taxon>Actinomycetes</taxon>
        <taxon>Kitasatosporales</taxon>
        <taxon>Streptomycetaceae</taxon>
        <taxon>Streptomyces</taxon>
        <taxon>Streptomyces althioticus group</taxon>
    </lineage>
</organism>
<dbReference type="Proteomes" id="UP001181313">
    <property type="component" value="Unassembled WGS sequence"/>
</dbReference>